<dbReference type="InterPro" id="IPR003817">
    <property type="entry name" value="PS_Dcarbxylase"/>
</dbReference>
<evidence type="ECO:0000256" key="2">
    <source>
        <dbReference type="ARBA" id="ARBA00022516"/>
    </source>
</evidence>
<keyword evidence="3" id="KW-0210">Decarboxylase</keyword>
<dbReference type="NCBIfam" id="NF003683">
    <property type="entry name" value="PRK05305.2-3"/>
    <property type="match status" value="1"/>
</dbReference>
<dbReference type="PANTHER" id="PTHR35809">
    <property type="entry name" value="ARCHAETIDYLSERINE DECARBOXYLASE PROENZYME-RELATED"/>
    <property type="match status" value="1"/>
</dbReference>
<evidence type="ECO:0000313" key="13">
    <source>
        <dbReference type="Proteomes" id="UP001596099"/>
    </source>
</evidence>
<keyword evidence="5 11" id="KW-0472">Membrane</keyword>
<evidence type="ECO:0000256" key="1">
    <source>
        <dbReference type="ARBA" id="ARBA00022475"/>
    </source>
</evidence>
<organism evidence="12 13">
    <name type="scientific">Halomarina salina</name>
    <dbReference type="NCBI Taxonomy" id="1872699"/>
    <lineage>
        <taxon>Archaea</taxon>
        <taxon>Methanobacteriati</taxon>
        <taxon>Methanobacteriota</taxon>
        <taxon>Stenosarchaea group</taxon>
        <taxon>Halobacteria</taxon>
        <taxon>Halobacteriales</taxon>
        <taxon>Natronomonadaceae</taxon>
        <taxon>Halomarina</taxon>
    </lineage>
</organism>
<keyword evidence="8" id="KW-0456">Lyase</keyword>
<evidence type="ECO:0000313" key="12">
    <source>
        <dbReference type="EMBL" id="MFC5972625.1"/>
    </source>
</evidence>
<dbReference type="Proteomes" id="UP001596099">
    <property type="component" value="Unassembled WGS sequence"/>
</dbReference>
<dbReference type="GO" id="GO:0016831">
    <property type="term" value="F:carboxy-lyase activity"/>
    <property type="evidence" value="ECO:0007669"/>
    <property type="project" value="UniProtKB-KW"/>
</dbReference>
<reference evidence="12 13" key="1">
    <citation type="journal article" date="2019" name="Int. J. Syst. Evol. Microbiol.">
        <title>The Global Catalogue of Microorganisms (GCM) 10K type strain sequencing project: providing services to taxonomists for standard genome sequencing and annotation.</title>
        <authorList>
            <consortium name="The Broad Institute Genomics Platform"/>
            <consortium name="The Broad Institute Genome Sequencing Center for Infectious Disease"/>
            <person name="Wu L."/>
            <person name="Ma J."/>
        </authorList>
    </citation>
    <scope>NUCLEOTIDE SEQUENCE [LARGE SCALE GENOMIC DNA]</scope>
    <source>
        <strain evidence="12 13">CGMCC 1.12543</strain>
    </source>
</reference>
<evidence type="ECO:0000256" key="7">
    <source>
        <dbReference type="ARBA" id="ARBA00023209"/>
    </source>
</evidence>
<evidence type="ECO:0000256" key="6">
    <source>
        <dbReference type="ARBA" id="ARBA00023145"/>
    </source>
</evidence>
<keyword evidence="9" id="KW-1208">Phospholipid metabolism</keyword>
<evidence type="ECO:0000256" key="3">
    <source>
        <dbReference type="ARBA" id="ARBA00022793"/>
    </source>
</evidence>
<name>A0ABD5RQW7_9EURY</name>
<keyword evidence="2" id="KW-0444">Lipid biosynthesis</keyword>
<dbReference type="EMBL" id="JBHSQH010000001">
    <property type="protein sequence ID" value="MFC5972625.1"/>
    <property type="molecule type" value="Genomic_DNA"/>
</dbReference>
<keyword evidence="4" id="KW-0443">Lipid metabolism</keyword>
<evidence type="ECO:0000256" key="10">
    <source>
        <dbReference type="ARBA" id="ARBA00023317"/>
    </source>
</evidence>
<dbReference type="NCBIfam" id="NF038088">
    <property type="entry name" value="anchor_synt_D"/>
    <property type="match status" value="1"/>
</dbReference>
<keyword evidence="11" id="KW-0812">Transmembrane</keyword>
<keyword evidence="13" id="KW-1185">Reference proteome</keyword>
<dbReference type="RefSeq" id="WP_247416189.1">
    <property type="nucleotide sequence ID" value="NZ_JALLGW010000001.1"/>
</dbReference>
<dbReference type="InterPro" id="IPR033175">
    <property type="entry name" value="PSD-A"/>
</dbReference>
<dbReference type="AlphaFoldDB" id="A0ABD5RQW7"/>
<sequence length="206" mass="21780">MVDFAPGGLRYATVSLLASLAAVVVSPVAAVVGLATTGFVLAFYRDPDRQVAPGGVASPADGRVSVIRRDPDGRLRVGVYMSAADVHVNRAPLSGTVEAVTHRPGANRPAFSKDSDRNEQVRVDCGAFDVVLVAGWFARRIHPYVEPGDAVERGDRIAHISFGSRADVVLPTGFDEADLTVEEGDRVVAGQTMLAAEPGVECRERA</sequence>
<evidence type="ECO:0000256" key="9">
    <source>
        <dbReference type="ARBA" id="ARBA00023264"/>
    </source>
</evidence>
<protein>
    <submittedName>
        <fullName evidence="12">Protein sorting system archaetidylserine decarboxylase</fullName>
    </submittedName>
</protein>
<keyword evidence="6" id="KW-0865">Zymogen</keyword>
<gene>
    <name evidence="12" type="ORF">ACFPYI_14905</name>
</gene>
<evidence type="ECO:0000256" key="8">
    <source>
        <dbReference type="ARBA" id="ARBA00023239"/>
    </source>
</evidence>
<keyword evidence="7" id="KW-0594">Phospholipid biosynthesis</keyword>
<keyword evidence="11" id="KW-1133">Transmembrane helix</keyword>
<dbReference type="GO" id="GO:0008654">
    <property type="term" value="P:phospholipid biosynthetic process"/>
    <property type="evidence" value="ECO:0007669"/>
    <property type="project" value="UniProtKB-KW"/>
</dbReference>
<comment type="caution">
    <text evidence="12">The sequence shown here is derived from an EMBL/GenBank/DDBJ whole genome shotgun (WGS) entry which is preliminary data.</text>
</comment>
<evidence type="ECO:0000256" key="11">
    <source>
        <dbReference type="SAM" id="Phobius"/>
    </source>
</evidence>
<keyword evidence="1" id="KW-1003">Cell membrane</keyword>
<proteinExistence type="predicted"/>
<dbReference type="Pfam" id="PF02666">
    <property type="entry name" value="PS_Dcarbxylase"/>
    <property type="match status" value="1"/>
</dbReference>
<evidence type="ECO:0000256" key="4">
    <source>
        <dbReference type="ARBA" id="ARBA00023098"/>
    </source>
</evidence>
<dbReference type="PANTHER" id="PTHR35809:SF1">
    <property type="entry name" value="ARCHAETIDYLSERINE DECARBOXYLASE PROENZYME-RELATED"/>
    <property type="match status" value="1"/>
</dbReference>
<feature type="transmembrane region" description="Helical" evidence="11">
    <location>
        <begin position="20"/>
        <end position="44"/>
    </location>
</feature>
<evidence type="ECO:0000256" key="5">
    <source>
        <dbReference type="ARBA" id="ARBA00023136"/>
    </source>
</evidence>
<accession>A0ABD5RQW7</accession>
<keyword evidence="10" id="KW-0670">Pyruvate</keyword>